<keyword evidence="10" id="KW-0472">Membrane</keyword>
<comment type="similarity">
    <text evidence="1">Belongs to the CpsD/CapB family.</text>
</comment>
<dbReference type="InterPro" id="IPR005702">
    <property type="entry name" value="Wzc-like_C"/>
</dbReference>
<comment type="caution">
    <text evidence="13">The sequence shown here is derived from an EMBL/GenBank/DDBJ whole genome shotgun (WGS) entry which is preliminary data.</text>
</comment>
<evidence type="ECO:0000256" key="4">
    <source>
        <dbReference type="ARBA" id="ARBA00022679"/>
    </source>
</evidence>
<dbReference type="CDD" id="cd05387">
    <property type="entry name" value="BY-kinase"/>
    <property type="match status" value="1"/>
</dbReference>
<dbReference type="Gene3D" id="3.40.50.300">
    <property type="entry name" value="P-loop containing nucleotide triphosphate hydrolases"/>
    <property type="match status" value="1"/>
</dbReference>
<protein>
    <recommendedName>
        <fullName evidence="3">non-specific protein-tyrosine kinase</fullName>
        <ecNumber evidence="3">2.7.10.2</ecNumber>
    </recommendedName>
</protein>
<evidence type="ECO:0000313" key="13">
    <source>
        <dbReference type="EMBL" id="TFF40886.1"/>
    </source>
</evidence>
<keyword evidence="4 13" id="KW-0808">Transferase</keyword>
<dbReference type="InterPro" id="IPR027417">
    <property type="entry name" value="P-loop_NTPase"/>
</dbReference>
<dbReference type="SUPFAM" id="SSF52540">
    <property type="entry name" value="P-loop containing nucleoside triphosphate hydrolases"/>
    <property type="match status" value="1"/>
</dbReference>
<dbReference type="EC" id="2.7.10.2" evidence="3"/>
<keyword evidence="14" id="KW-1185">Reference proteome</keyword>
<evidence type="ECO:0000256" key="9">
    <source>
        <dbReference type="ARBA" id="ARBA00051245"/>
    </source>
</evidence>
<evidence type="ECO:0000256" key="10">
    <source>
        <dbReference type="SAM" id="Phobius"/>
    </source>
</evidence>
<dbReference type="InterPro" id="IPR032807">
    <property type="entry name" value="GNVR"/>
</dbReference>
<dbReference type="GO" id="GO:0042802">
    <property type="term" value="F:identical protein binding"/>
    <property type="evidence" value="ECO:0007669"/>
    <property type="project" value="UniProtKB-ARBA"/>
</dbReference>
<dbReference type="PANTHER" id="PTHR32309:SF13">
    <property type="entry name" value="FERRIC ENTEROBACTIN TRANSPORT PROTEIN FEPE"/>
    <property type="match status" value="1"/>
</dbReference>
<evidence type="ECO:0000256" key="8">
    <source>
        <dbReference type="ARBA" id="ARBA00023137"/>
    </source>
</evidence>
<evidence type="ECO:0000256" key="7">
    <source>
        <dbReference type="ARBA" id="ARBA00022840"/>
    </source>
</evidence>
<feature type="domain" description="Tyrosine-protein kinase G-rich" evidence="12">
    <location>
        <begin position="436"/>
        <end position="512"/>
    </location>
</feature>
<dbReference type="InterPro" id="IPR025669">
    <property type="entry name" value="AAA_dom"/>
</dbReference>
<keyword evidence="10" id="KW-1133">Transmembrane helix</keyword>
<organism evidence="13 14">
    <name type="scientific">Mucilaginibacter psychrotolerans</name>
    <dbReference type="NCBI Taxonomy" id="1524096"/>
    <lineage>
        <taxon>Bacteria</taxon>
        <taxon>Pseudomonadati</taxon>
        <taxon>Bacteroidota</taxon>
        <taxon>Sphingobacteriia</taxon>
        <taxon>Sphingobacteriales</taxon>
        <taxon>Sphingobacteriaceae</taxon>
        <taxon>Mucilaginibacter</taxon>
    </lineage>
</organism>
<gene>
    <name evidence="13" type="ORF">E2R66_01535</name>
</gene>
<comment type="similarity">
    <text evidence="2">Belongs to the etk/wzc family.</text>
</comment>
<reference evidence="13 14" key="1">
    <citation type="journal article" date="2017" name="Int. J. Syst. Evol. Microbiol.">
        <title>Mucilaginibacterpsychrotolerans sp. nov., isolated from peatlands.</title>
        <authorList>
            <person name="Deng Y."/>
            <person name="Shen L."/>
            <person name="Xu B."/>
            <person name="Liu Y."/>
            <person name="Gu Z."/>
            <person name="Liu H."/>
            <person name="Zhou Y."/>
        </authorList>
    </citation>
    <scope>NUCLEOTIDE SEQUENCE [LARGE SCALE GENOMIC DNA]</scope>
    <source>
        <strain evidence="13 14">NH7-4</strain>
    </source>
</reference>
<evidence type="ECO:0000256" key="3">
    <source>
        <dbReference type="ARBA" id="ARBA00011903"/>
    </source>
</evidence>
<keyword evidence="5" id="KW-0547">Nucleotide-binding</keyword>
<dbReference type="InterPro" id="IPR050445">
    <property type="entry name" value="Bact_polysacc_biosynth/exp"/>
</dbReference>
<dbReference type="PANTHER" id="PTHR32309">
    <property type="entry name" value="TYROSINE-PROTEIN KINASE"/>
    <property type="match status" value="1"/>
</dbReference>
<evidence type="ECO:0000259" key="11">
    <source>
        <dbReference type="Pfam" id="PF13614"/>
    </source>
</evidence>
<feature type="domain" description="AAA" evidence="11">
    <location>
        <begin position="582"/>
        <end position="702"/>
    </location>
</feature>
<sequence length="808" mass="91463">MMEETENLQKKLPNQEVDYFKIGKILISRWYWVAGSLAVFVLWSYIYVWYTPKTFATGGIMKLEEKKSEIADLSNVLATSDRGPSRIQSETSVLQSPAVILNAVKDLNYPISFFVEGRVRTSELYPQKPLDIEKVDFDSLNFYRDIISYKSLNQNNFSLTYKIAGKETVKNCSYNKPITLGPTTFMISYPGDINKSSVILFKFNAPEDFVWRIRGGLRVAETAKNSNVLAIQVTDANPQFAADALNAVMNEYLIYDRNRKTQSATQMIDFIDSQLKYLSNEVKGSEKSIETFRQKNKLMEVSAAADAALTKAKDLEAQQSILNLQLIAINDVKNKISKEKNNLNLNFDAGSGQVDPNLPILVTRLDNLLNERTELLKTYTYNSQPIQTINKNILEIKSSALTSLTNTYNTVKRNMDFLSSQLAVVNKQISMFPGAERDMISLRRDFEISEKVYSFLSEKKLEAQITRSGILPGATIIERAQPNFSPVSPDEHDIHRTAIVFGLAAGLGLIILIRVLNPYIYDKETIESLTAIPIIGVIRKFPEALDEDNSQVLAISKPKSIFAESVRSVRTNLSFIASEKKSKIICITSEVAGEGKSFVAVNLSSTLSLIDKKVVLIAGDLRRSKLHRTFGVPNDTGLSSYLAHQTALEDIISHSEQENLDFIVSGPVPPNPSELLHSERMKEMITALHLKYDIIMIDTAPIGLVSDSIPLIRMSDINIFVIRSGKSKYYSATIPQRIAQEYHLDNTVIVLNAFAEDLLHSRYYTTRFTGDYSNRYYYYSDYSGNYESSGYYIDDEKKKWWNMKRWFK</sequence>
<accession>A0A4Y8SRC8</accession>
<keyword evidence="10" id="KW-0812">Transmembrane</keyword>
<dbReference type="Proteomes" id="UP000297540">
    <property type="component" value="Unassembled WGS sequence"/>
</dbReference>
<evidence type="ECO:0000313" key="14">
    <source>
        <dbReference type="Proteomes" id="UP000297540"/>
    </source>
</evidence>
<keyword evidence="7" id="KW-0067">ATP-binding</keyword>
<dbReference type="OrthoDB" id="9794577at2"/>
<dbReference type="Pfam" id="PF13614">
    <property type="entry name" value="AAA_31"/>
    <property type="match status" value="1"/>
</dbReference>
<dbReference type="EMBL" id="SOZE01000001">
    <property type="protein sequence ID" value="TFF40886.1"/>
    <property type="molecule type" value="Genomic_DNA"/>
</dbReference>
<evidence type="ECO:0000256" key="2">
    <source>
        <dbReference type="ARBA" id="ARBA00008883"/>
    </source>
</evidence>
<name>A0A4Y8SRC8_9SPHI</name>
<dbReference type="GO" id="GO:0005886">
    <property type="term" value="C:plasma membrane"/>
    <property type="evidence" value="ECO:0007669"/>
    <property type="project" value="TreeGrafter"/>
</dbReference>
<evidence type="ECO:0000256" key="6">
    <source>
        <dbReference type="ARBA" id="ARBA00022777"/>
    </source>
</evidence>
<evidence type="ECO:0000256" key="1">
    <source>
        <dbReference type="ARBA" id="ARBA00007316"/>
    </source>
</evidence>
<keyword evidence="6 13" id="KW-0418">Kinase</keyword>
<dbReference type="Pfam" id="PF13807">
    <property type="entry name" value="GNVR"/>
    <property type="match status" value="1"/>
</dbReference>
<proteinExistence type="inferred from homology"/>
<dbReference type="GO" id="GO:0005524">
    <property type="term" value="F:ATP binding"/>
    <property type="evidence" value="ECO:0007669"/>
    <property type="project" value="UniProtKB-KW"/>
</dbReference>
<evidence type="ECO:0000256" key="5">
    <source>
        <dbReference type="ARBA" id="ARBA00022741"/>
    </source>
</evidence>
<evidence type="ECO:0000259" key="12">
    <source>
        <dbReference type="Pfam" id="PF13807"/>
    </source>
</evidence>
<comment type="catalytic activity">
    <reaction evidence="9">
        <text>L-tyrosyl-[protein] + ATP = O-phospho-L-tyrosyl-[protein] + ADP + H(+)</text>
        <dbReference type="Rhea" id="RHEA:10596"/>
        <dbReference type="Rhea" id="RHEA-COMP:10136"/>
        <dbReference type="Rhea" id="RHEA-COMP:20101"/>
        <dbReference type="ChEBI" id="CHEBI:15378"/>
        <dbReference type="ChEBI" id="CHEBI:30616"/>
        <dbReference type="ChEBI" id="CHEBI:46858"/>
        <dbReference type="ChEBI" id="CHEBI:61978"/>
        <dbReference type="ChEBI" id="CHEBI:456216"/>
        <dbReference type="EC" id="2.7.10.2"/>
    </reaction>
</comment>
<dbReference type="GO" id="GO:0004715">
    <property type="term" value="F:non-membrane spanning protein tyrosine kinase activity"/>
    <property type="evidence" value="ECO:0007669"/>
    <property type="project" value="UniProtKB-EC"/>
</dbReference>
<dbReference type="AlphaFoldDB" id="A0A4Y8SRC8"/>
<dbReference type="NCBIfam" id="TIGR01007">
    <property type="entry name" value="eps_fam"/>
    <property type="match status" value="1"/>
</dbReference>
<feature type="transmembrane region" description="Helical" evidence="10">
    <location>
        <begin position="30"/>
        <end position="50"/>
    </location>
</feature>
<keyword evidence="8" id="KW-0829">Tyrosine-protein kinase</keyword>
<dbReference type="FunFam" id="3.40.50.300:FF:000527">
    <property type="entry name" value="Tyrosine-protein kinase etk"/>
    <property type="match status" value="1"/>
</dbReference>